<evidence type="ECO:0000259" key="2">
    <source>
        <dbReference type="PROSITE" id="PS50222"/>
    </source>
</evidence>
<accession>A0ABV7AHJ7</accession>
<feature type="domain" description="EF-hand" evidence="2">
    <location>
        <begin position="48"/>
        <end position="77"/>
    </location>
</feature>
<feature type="chain" id="PRO_5046516138" evidence="1">
    <location>
        <begin position="22"/>
        <end position="78"/>
    </location>
</feature>
<dbReference type="InterPro" id="IPR002048">
    <property type="entry name" value="EF_hand_dom"/>
</dbReference>
<keyword evidence="4" id="KW-1185">Reference proteome</keyword>
<dbReference type="EMBL" id="JBHRSK010000007">
    <property type="protein sequence ID" value="MFC2968595.1"/>
    <property type="molecule type" value="Genomic_DNA"/>
</dbReference>
<dbReference type="InterPro" id="IPR018247">
    <property type="entry name" value="EF_Hand_1_Ca_BS"/>
</dbReference>
<gene>
    <name evidence="3" type="ORF">ACFOES_10855</name>
</gene>
<proteinExistence type="predicted"/>
<dbReference type="Proteomes" id="UP001595443">
    <property type="component" value="Unassembled WGS sequence"/>
</dbReference>
<organism evidence="3 4">
    <name type="scientific">Acidimangrovimonas pyrenivorans</name>
    <dbReference type="NCBI Taxonomy" id="2030798"/>
    <lineage>
        <taxon>Bacteria</taxon>
        <taxon>Pseudomonadati</taxon>
        <taxon>Pseudomonadota</taxon>
        <taxon>Alphaproteobacteria</taxon>
        <taxon>Rhodobacterales</taxon>
        <taxon>Paracoccaceae</taxon>
        <taxon>Acidimangrovimonas</taxon>
    </lineage>
</organism>
<dbReference type="Pfam" id="PF13202">
    <property type="entry name" value="EF-hand_5"/>
    <property type="match status" value="1"/>
</dbReference>
<dbReference type="InterPro" id="IPR011992">
    <property type="entry name" value="EF-hand-dom_pair"/>
</dbReference>
<reference evidence="4" key="1">
    <citation type="journal article" date="2019" name="Int. J. Syst. Evol. Microbiol.">
        <title>The Global Catalogue of Microorganisms (GCM) 10K type strain sequencing project: providing services to taxonomists for standard genome sequencing and annotation.</title>
        <authorList>
            <consortium name="The Broad Institute Genomics Platform"/>
            <consortium name="The Broad Institute Genome Sequencing Center for Infectious Disease"/>
            <person name="Wu L."/>
            <person name="Ma J."/>
        </authorList>
    </citation>
    <scope>NUCLEOTIDE SEQUENCE [LARGE SCALE GENOMIC DNA]</scope>
    <source>
        <strain evidence="4">KCTC 62192</strain>
    </source>
</reference>
<comment type="caution">
    <text evidence="3">The sequence shown here is derived from an EMBL/GenBank/DDBJ whole genome shotgun (WGS) entry which is preliminary data.</text>
</comment>
<feature type="signal peptide" evidence="1">
    <location>
        <begin position="1"/>
        <end position="21"/>
    </location>
</feature>
<keyword evidence="1" id="KW-0732">Signal</keyword>
<dbReference type="RefSeq" id="WP_377833293.1">
    <property type="nucleotide sequence ID" value="NZ_JBHRSK010000007.1"/>
</dbReference>
<evidence type="ECO:0000256" key="1">
    <source>
        <dbReference type="SAM" id="SignalP"/>
    </source>
</evidence>
<sequence>MKKLVLTLGAMLALAAAQVHAETVLEDSDGNGVYSMEELAAAYPGLSEETFAAIDTDGDGAVSPEELGAAIDAGVIGE</sequence>
<dbReference type="SUPFAM" id="SSF47473">
    <property type="entry name" value="EF-hand"/>
    <property type="match status" value="1"/>
</dbReference>
<dbReference type="Gene3D" id="1.10.238.10">
    <property type="entry name" value="EF-hand"/>
    <property type="match status" value="1"/>
</dbReference>
<evidence type="ECO:0000313" key="3">
    <source>
        <dbReference type="EMBL" id="MFC2968595.1"/>
    </source>
</evidence>
<name>A0ABV7AHJ7_9RHOB</name>
<protein>
    <submittedName>
        <fullName evidence="3">EF-hand domain-containing protein</fullName>
    </submittedName>
</protein>
<dbReference type="PROSITE" id="PS50222">
    <property type="entry name" value="EF_HAND_2"/>
    <property type="match status" value="1"/>
</dbReference>
<evidence type="ECO:0000313" key="4">
    <source>
        <dbReference type="Proteomes" id="UP001595443"/>
    </source>
</evidence>
<dbReference type="PROSITE" id="PS00018">
    <property type="entry name" value="EF_HAND_1"/>
    <property type="match status" value="1"/>
</dbReference>